<dbReference type="EMBL" id="KE647276">
    <property type="protein sequence ID" value="EQB60550.1"/>
    <property type="molecule type" value="Genomic_DNA"/>
</dbReference>
<keyword evidence="3" id="KW-1185">Reference proteome</keyword>
<dbReference type="AlphaFoldDB" id="T0MHU4"/>
<dbReference type="HOGENOM" id="CLU_1687143_0_0_1"/>
<dbReference type="OrthoDB" id="2192791at2759"/>
<gene>
    <name evidence="2" type="ORF">NAPIS_ORF01883</name>
</gene>
<evidence type="ECO:0000313" key="2">
    <source>
        <dbReference type="EMBL" id="EQB60550.1"/>
    </source>
</evidence>
<feature type="compositionally biased region" description="Low complexity" evidence="1">
    <location>
        <begin position="144"/>
        <end position="156"/>
    </location>
</feature>
<sequence>MEEINKLNKLHTEILKENIKSKYFTVRTYEKILNDLNVNIDDLKNILNNSVKIKERFVEYSKIFNNEKFEKNNNTIIYRKKELDKNKIFLKQNSLITNEKCNKNKNKNESDSYDLENKLNKNDMFEKNSENEKENLLDNKYNLENKNVNTNNKNKK</sequence>
<protein>
    <submittedName>
        <fullName evidence="2">Uncharacterized protein</fullName>
    </submittedName>
</protein>
<name>T0MHU4_9MICR</name>
<dbReference type="Proteomes" id="UP000053780">
    <property type="component" value="Unassembled WGS sequence"/>
</dbReference>
<accession>T0MHU4</accession>
<feature type="region of interest" description="Disordered" evidence="1">
    <location>
        <begin position="101"/>
        <end position="156"/>
    </location>
</feature>
<dbReference type="VEuPathDB" id="MicrosporidiaDB:NAPIS_ORF01883"/>
<evidence type="ECO:0000256" key="1">
    <source>
        <dbReference type="SAM" id="MobiDB-lite"/>
    </source>
</evidence>
<proteinExistence type="predicted"/>
<organism evidence="2 3">
    <name type="scientific">Vairimorpha apis BRL 01</name>
    <dbReference type="NCBI Taxonomy" id="1037528"/>
    <lineage>
        <taxon>Eukaryota</taxon>
        <taxon>Fungi</taxon>
        <taxon>Fungi incertae sedis</taxon>
        <taxon>Microsporidia</taxon>
        <taxon>Nosematidae</taxon>
        <taxon>Vairimorpha</taxon>
    </lineage>
</organism>
<evidence type="ECO:0000313" key="3">
    <source>
        <dbReference type="Proteomes" id="UP000053780"/>
    </source>
</evidence>
<reference evidence="2 3" key="1">
    <citation type="journal article" date="2013" name="BMC Genomics">
        <title>Genome sequencing and comparative genomics of honey bee microsporidia, Nosema apis reveal novel insights into host-parasite interactions.</title>
        <authorList>
            <person name="Chen Yp."/>
            <person name="Pettis J.S."/>
            <person name="Zhao Y."/>
            <person name="Liu X."/>
            <person name="Tallon L.J."/>
            <person name="Sadzewicz L.D."/>
            <person name="Li R."/>
            <person name="Zheng H."/>
            <person name="Huang S."/>
            <person name="Zhang X."/>
            <person name="Hamilton M.C."/>
            <person name="Pernal S.F."/>
            <person name="Melathopoulos A.P."/>
            <person name="Yan X."/>
            <person name="Evans J.D."/>
        </authorList>
    </citation>
    <scope>NUCLEOTIDE SEQUENCE [LARGE SCALE GENOMIC DNA]</scope>
    <source>
        <strain evidence="2 3">BRL 01</strain>
    </source>
</reference>
<feature type="compositionally biased region" description="Basic and acidic residues" evidence="1">
    <location>
        <begin position="101"/>
        <end position="143"/>
    </location>
</feature>